<organism evidence="1">
    <name type="scientific">Rhizophagus irregularis (strain DAOM 181602 / DAOM 197198 / MUCL 43194)</name>
    <name type="common">Arbuscular mycorrhizal fungus</name>
    <name type="synonym">Glomus intraradices</name>
    <dbReference type="NCBI Taxonomy" id="747089"/>
    <lineage>
        <taxon>Eukaryota</taxon>
        <taxon>Fungi</taxon>
        <taxon>Fungi incertae sedis</taxon>
        <taxon>Mucoromycota</taxon>
        <taxon>Glomeromycotina</taxon>
        <taxon>Glomeromycetes</taxon>
        <taxon>Glomerales</taxon>
        <taxon>Glomeraceae</taxon>
        <taxon>Rhizophagus</taxon>
    </lineage>
</organism>
<dbReference type="AlphaFoldDB" id="U9UUS7"/>
<evidence type="ECO:0000313" key="1">
    <source>
        <dbReference type="EMBL" id="ESA24125.1"/>
    </source>
</evidence>
<proteinExistence type="predicted"/>
<protein>
    <submittedName>
        <fullName evidence="1">Uncharacterized protein</fullName>
    </submittedName>
</protein>
<dbReference type="EMBL" id="KI274202">
    <property type="protein sequence ID" value="ESA24125.1"/>
    <property type="molecule type" value="Genomic_DNA"/>
</dbReference>
<gene>
    <name evidence="1" type="ORF">GLOINDRAFT_14734</name>
</gene>
<reference evidence="1" key="1">
    <citation type="submission" date="2013-07" db="EMBL/GenBank/DDBJ databases">
        <title>The genome of an arbuscular mycorrhizal fungus provides insights into the evolution of the oldest plant symbiosis.</title>
        <authorList>
            <consortium name="DOE Joint Genome Institute"/>
            <person name="Tisserant E."/>
            <person name="Malbreil M."/>
            <person name="Kuo A."/>
            <person name="Kohler A."/>
            <person name="Symeonidi A."/>
            <person name="Balestrini R."/>
            <person name="Charron P."/>
            <person name="Duensing N."/>
            <person name="Frei-dit-Frey N."/>
            <person name="Gianinazzi-Pearson V."/>
            <person name="Gilbert B."/>
            <person name="Handa Y."/>
            <person name="Hijri M."/>
            <person name="Kaul R."/>
            <person name="Kawaguchi M."/>
            <person name="Krajinski F."/>
            <person name="Lammers P."/>
            <person name="Lapierre D."/>
            <person name="Masclaux F.G."/>
            <person name="Murat C."/>
            <person name="Morin E."/>
            <person name="Ndikumana S."/>
            <person name="Pagni M."/>
            <person name="Petitpierre D."/>
            <person name="Requena N."/>
            <person name="Rosikiewicz P."/>
            <person name="Riley R."/>
            <person name="Saito K."/>
            <person name="San Clemente H."/>
            <person name="Shapiro H."/>
            <person name="van Tuinen D."/>
            <person name="Becard G."/>
            <person name="Bonfante P."/>
            <person name="Paszkowski U."/>
            <person name="Shachar-Hill Y."/>
            <person name="Young J.P."/>
            <person name="Sanders I.R."/>
            <person name="Henrissat B."/>
            <person name="Rensing S.A."/>
            <person name="Grigoriev I.V."/>
            <person name="Corradi N."/>
            <person name="Roux C."/>
            <person name="Martin F."/>
        </authorList>
    </citation>
    <scope>NUCLEOTIDE SEQUENCE</scope>
    <source>
        <strain evidence="1">DAOM 197198</strain>
    </source>
</reference>
<name>U9UUS7_RHIID</name>
<sequence>MIHQKIFWDGGVGGIAWLHGTESNTFVKRPDKTNPDSDSLKSSKMLHKLTSKQLVIEN</sequence>
<accession>U9UUS7</accession>
<dbReference type="HOGENOM" id="CLU_2980199_0_0_1"/>